<feature type="compositionally biased region" description="Low complexity" evidence="1">
    <location>
        <begin position="210"/>
        <end position="224"/>
    </location>
</feature>
<dbReference type="CDD" id="cd01855">
    <property type="entry name" value="YqeH"/>
    <property type="match status" value="1"/>
</dbReference>
<accession>A0A1X2HZL4</accession>
<sequence length="620" mass="67833">MGDSASGISTQLGLFRMPTPLCGSAKGSLPYKEIIFSFAGVAVESLKNRAQVHGRGGDAFHRFFLTHNNMLRTITLGRRSLRATSLIRTPLVWVVSAARSKTVCQLPCVRQRSWLSSSPSYSTSTNSTTTTSPSTPATHCPGCGAPFQQSQPDQPGYLVTPSTPTTTPIKKRKPTSGLDHASYASLVEALDPATRALLEGGTPADALNQDDMTTTPDNTTPSHPRSSTPICQRCHQLTHHHTRANEPGNAAFLRSSQQYSSLVSFLRTKRQPLLIYVMDATDMPWSIDALQQLVNDNNNNGARVIVVANKVDLLPSRAIKHHDQRIRDSITKTIRHTLGSSSQQQHNNTIEAVHLVSAKKGWGVKTLIKRLQHHMLPTDDVYVVGSVNAGKSALIQQLLNHARTLNKHHYKPTSSAVPGTTLGLVRIPLHILGLQQQQQQQEGRKTTTTIRDHFLIDTPGLIMASTAIHKQQQQQPMRPVTFRLHAHQSLILGQHQARIDVLDTQHPILMTFFSSTVAPHITKTAKLIDAAASAEMHALPKVVTVQSHALNSSQAVVDLAFAGGLGWVALTGAFGRASLRIWLDPALPPTAFALRDPPFMPFEFRGQVRKFFGSGERAIQ</sequence>
<name>A0A1X2HZL4_9FUNG</name>
<dbReference type="STRING" id="90262.A0A1X2HZL4"/>
<evidence type="ECO:0000259" key="2">
    <source>
        <dbReference type="Pfam" id="PF01926"/>
    </source>
</evidence>
<dbReference type="InterPro" id="IPR027417">
    <property type="entry name" value="P-loop_NTPase"/>
</dbReference>
<dbReference type="InterPro" id="IPR052807">
    <property type="entry name" value="Mito_transl_resp_regulator"/>
</dbReference>
<keyword evidence="4" id="KW-1185">Reference proteome</keyword>
<dbReference type="Gene3D" id="3.40.50.300">
    <property type="entry name" value="P-loop containing nucleotide triphosphate hydrolases"/>
    <property type="match status" value="1"/>
</dbReference>
<dbReference type="PANTHER" id="PTHR46406">
    <property type="entry name" value="NITRIC OXIDE-ASSOCIATED PROTEIN 1"/>
    <property type="match status" value="1"/>
</dbReference>
<dbReference type="AlphaFoldDB" id="A0A1X2HZL4"/>
<dbReference type="PANTHER" id="PTHR46406:SF1">
    <property type="entry name" value="NITRIC OXIDE-ASSOCIATED PROTEIN 1"/>
    <property type="match status" value="1"/>
</dbReference>
<dbReference type="GO" id="GO:0005525">
    <property type="term" value="F:GTP binding"/>
    <property type="evidence" value="ECO:0007669"/>
    <property type="project" value="InterPro"/>
</dbReference>
<evidence type="ECO:0000313" key="4">
    <source>
        <dbReference type="Proteomes" id="UP000193560"/>
    </source>
</evidence>
<dbReference type="InterPro" id="IPR006073">
    <property type="entry name" value="GTP-bd"/>
</dbReference>
<feature type="region of interest" description="Disordered" evidence="1">
    <location>
        <begin position="201"/>
        <end position="228"/>
    </location>
</feature>
<feature type="compositionally biased region" description="Low complexity" evidence="1">
    <location>
        <begin position="116"/>
        <end position="138"/>
    </location>
</feature>
<organism evidence="3 4">
    <name type="scientific">Absidia repens</name>
    <dbReference type="NCBI Taxonomy" id="90262"/>
    <lineage>
        <taxon>Eukaryota</taxon>
        <taxon>Fungi</taxon>
        <taxon>Fungi incertae sedis</taxon>
        <taxon>Mucoromycota</taxon>
        <taxon>Mucoromycotina</taxon>
        <taxon>Mucoromycetes</taxon>
        <taxon>Mucorales</taxon>
        <taxon>Cunninghamellaceae</taxon>
        <taxon>Absidia</taxon>
    </lineage>
</organism>
<dbReference type="SUPFAM" id="SSF52540">
    <property type="entry name" value="P-loop containing nucleoside triphosphate hydrolases"/>
    <property type="match status" value="1"/>
</dbReference>
<evidence type="ECO:0000313" key="3">
    <source>
        <dbReference type="EMBL" id="ORZ06194.1"/>
    </source>
</evidence>
<protein>
    <recommendedName>
        <fullName evidence="2">G domain-containing protein</fullName>
    </recommendedName>
</protein>
<feature type="region of interest" description="Disordered" evidence="1">
    <location>
        <begin position="115"/>
        <end position="177"/>
    </location>
</feature>
<reference evidence="3 4" key="1">
    <citation type="submission" date="2016-07" db="EMBL/GenBank/DDBJ databases">
        <title>Pervasive Adenine N6-methylation of Active Genes in Fungi.</title>
        <authorList>
            <consortium name="DOE Joint Genome Institute"/>
            <person name="Mondo S.J."/>
            <person name="Dannebaum R.O."/>
            <person name="Kuo R.C."/>
            <person name="Labutti K."/>
            <person name="Haridas S."/>
            <person name="Kuo A."/>
            <person name="Salamov A."/>
            <person name="Ahrendt S.R."/>
            <person name="Lipzen A."/>
            <person name="Sullivan W."/>
            <person name="Andreopoulos W.B."/>
            <person name="Clum A."/>
            <person name="Lindquist E."/>
            <person name="Daum C."/>
            <person name="Ramamoorthy G.K."/>
            <person name="Gryganskyi A."/>
            <person name="Culley D."/>
            <person name="Magnuson J.K."/>
            <person name="James T.Y."/>
            <person name="O'Malley M.A."/>
            <person name="Stajich J.E."/>
            <person name="Spatafora J.W."/>
            <person name="Visel A."/>
            <person name="Grigoriev I.V."/>
        </authorList>
    </citation>
    <scope>NUCLEOTIDE SEQUENCE [LARGE SCALE GENOMIC DNA]</scope>
    <source>
        <strain evidence="3 4">NRRL 1336</strain>
    </source>
</reference>
<gene>
    <name evidence="3" type="ORF">BCR42DRAFT_496378</name>
</gene>
<dbReference type="Pfam" id="PF01926">
    <property type="entry name" value="MMR_HSR1"/>
    <property type="match status" value="1"/>
</dbReference>
<dbReference type="Proteomes" id="UP000193560">
    <property type="component" value="Unassembled WGS sequence"/>
</dbReference>
<feature type="domain" description="G" evidence="2">
    <location>
        <begin position="381"/>
        <end position="486"/>
    </location>
</feature>
<dbReference type="OrthoDB" id="1696305at2759"/>
<dbReference type="EMBL" id="MCGE01000040">
    <property type="protein sequence ID" value="ORZ06194.1"/>
    <property type="molecule type" value="Genomic_DNA"/>
</dbReference>
<proteinExistence type="predicted"/>
<evidence type="ECO:0000256" key="1">
    <source>
        <dbReference type="SAM" id="MobiDB-lite"/>
    </source>
</evidence>
<comment type="caution">
    <text evidence="3">The sequence shown here is derived from an EMBL/GenBank/DDBJ whole genome shotgun (WGS) entry which is preliminary data.</text>
</comment>